<dbReference type="Proteomes" id="UP001202328">
    <property type="component" value="Unassembled WGS sequence"/>
</dbReference>
<sequence length="382" mass="42779">MSNFINLTRCLIFSILSFGLSIHELVESKTVSNADASIIKTIKSNNGEIIDCYNIYRQPAFSSPLFRNHKIQMRPSSYPKGIQLKDHRNLKLIQTWHKYGLCQDGTISIRRPINYQPNLTFSSRNCLPSQGVNNTNEDFAAITPVGDNFQGGQADINIWNPLTEQPKEYRTSLIWISGGNNQEVIEAGLEVNKVLYGHDQPSIFVYWTADGYNSTGCYNIQCSGFVQTTSEVAFGSKFDHISIFNGDQFAALFIIFRERSTGDWWLLFEETIIGYWPHFLFKQLPVRATVTAFGGQILNTQPNGRHTKTQMGSGNLPAEGGLGISSFFHRVKVFDGNFEYITPERVSVVVTKAGCYGLKLDQADSSGVKFYYGGPGFSSTCQ</sequence>
<comment type="caution">
    <text evidence="3">The sequence shown here is derived from an EMBL/GenBank/DDBJ whole genome shotgun (WGS) entry which is preliminary data.</text>
</comment>
<reference evidence="3" key="1">
    <citation type="submission" date="2022-04" db="EMBL/GenBank/DDBJ databases">
        <title>A functionally conserved STORR gene fusion in Papaver species that diverged 16.8 million years ago.</title>
        <authorList>
            <person name="Catania T."/>
        </authorList>
    </citation>
    <scope>NUCLEOTIDE SEQUENCE</scope>
    <source>
        <strain evidence="3">S-188037</strain>
    </source>
</reference>
<gene>
    <name evidence="3" type="ORF">MKW98_021637</name>
</gene>
<proteinExistence type="predicted"/>
<keyword evidence="4" id="KW-1185">Reference proteome</keyword>
<evidence type="ECO:0000313" key="3">
    <source>
        <dbReference type="EMBL" id="KAI3949031.1"/>
    </source>
</evidence>
<feature type="signal peptide" evidence="1">
    <location>
        <begin position="1"/>
        <end position="28"/>
    </location>
</feature>
<dbReference type="Gene3D" id="3.90.1320.10">
    <property type="entry name" value="Outer-capsid protein sigma 3, large lobe"/>
    <property type="match status" value="1"/>
</dbReference>
<dbReference type="Pfam" id="PF03080">
    <property type="entry name" value="Neprosin"/>
    <property type="match status" value="1"/>
</dbReference>
<dbReference type="Pfam" id="PF14365">
    <property type="entry name" value="Neprosin_AP"/>
    <property type="match status" value="1"/>
</dbReference>
<evidence type="ECO:0000259" key="2">
    <source>
        <dbReference type="PROSITE" id="PS52045"/>
    </source>
</evidence>
<keyword evidence="1" id="KW-0732">Signal</keyword>
<dbReference type="InterPro" id="IPR004314">
    <property type="entry name" value="Neprosin"/>
</dbReference>
<accession>A0AAD4XV90</accession>
<evidence type="ECO:0000256" key="1">
    <source>
        <dbReference type="SAM" id="SignalP"/>
    </source>
</evidence>
<protein>
    <recommendedName>
        <fullName evidence="2">Neprosin PEP catalytic domain-containing protein</fullName>
    </recommendedName>
</protein>
<dbReference type="EMBL" id="JAJJMB010003208">
    <property type="protein sequence ID" value="KAI3949031.1"/>
    <property type="molecule type" value="Genomic_DNA"/>
</dbReference>
<organism evidence="3 4">
    <name type="scientific">Papaver atlanticum</name>
    <dbReference type="NCBI Taxonomy" id="357466"/>
    <lineage>
        <taxon>Eukaryota</taxon>
        <taxon>Viridiplantae</taxon>
        <taxon>Streptophyta</taxon>
        <taxon>Embryophyta</taxon>
        <taxon>Tracheophyta</taxon>
        <taxon>Spermatophyta</taxon>
        <taxon>Magnoliopsida</taxon>
        <taxon>Ranunculales</taxon>
        <taxon>Papaveraceae</taxon>
        <taxon>Papaveroideae</taxon>
        <taxon>Papaver</taxon>
    </lineage>
</organism>
<dbReference type="PANTHER" id="PTHR31589">
    <property type="entry name" value="PROTEIN, PUTATIVE (DUF239)-RELATED-RELATED"/>
    <property type="match status" value="1"/>
</dbReference>
<feature type="domain" description="Neprosin PEP catalytic" evidence="2">
    <location>
        <begin position="130"/>
        <end position="382"/>
    </location>
</feature>
<dbReference type="InterPro" id="IPR025521">
    <property type="entry name" value="Neprosin_propep"/>
</dbReference>
<dbReference type="InterPro" id="IPR053168">
    <property type="entry name" value="Glutamic_endopeptidase"/>
</dbReference>
<dbReference type="AlphaFoldDB" id="A0AAD4XV90"/>
<dbReference type="PROSITE" id="PS52045">
    <property type="entry name" value="NEPROSIN_PEP_CD"/>
    <property type="match status" value="1"/>
</dbReference>
<feature type="chain" id="PRO_5042224820" description="Neprosin PEP catalytic domain-containing protein" evidence="1">
    <location>
        <begin position="29"/>
        <end position="382"/>
    </location>
</feature>
<name>A0AAD4XV90_9MAGN</name>
<dbReference type="PANTHER" id="PTHR31589:SF110">
    <property type="entry name" value="PROTEIN, PUTATIVE (DUF239)-RELATED"/>
    <property type="match status" value="1"/>
</dbReference>
<evidence type="ECO:0000313" key="4">
    <source>
        <dbReference type="Proteomes" id="UP001202328"/>
    </source>
</evidence>